<sequence length="278" mass="30969">MSEHNRHGLPRSIPEPRKRLVRQRCGFGCVVCGSAVIQYHHFSPAFSEAKDHDPEGITLLCGTHHQEVGNWLSDQDVIKHNAAPYCQSKDAHRLVRVQAPLYVIAGTAIFFGTGDLITVGSEPALKIVVEEGRLLLNATFFDDAGRPTIKIVDNELSICRDTWDAQFVGKQAIVRESAGRISLRFSVIAPNCIYFEHLDFAFGTSRVVFRPDRFELWNRNGLAVGNSNFVLCSGGGIFIDESGPKLRNLRFLTYSSDRFVELAKTGQVQLLLSELGMH</sequence>
<dbReference type="AlphaFoldDB" id="A0A4R6Z4Y6"/>
<dbReference type="OrthoDB" id="9154548at2"/>
<evidence type="ECO:0008006" key="3">
    <source>
        <dbReference type="Google" id="ProtNLM"/>
    </source>
</evidence>
<accession>A0A4R6Z4Y6</accession>
<organism evidence="1 2">
    <name type="scientific">Tahibacter aquaticus</name>
    <dbReference type="NCBI Taxonomy" id="520092"/>
    <lineage>
        <taxon>Bacteria</taxon>
        <taxon>Pseudomonadati</taxon>
        <taxon>Pseudomonadota</taxon>
        <taxon>Gammaproteobacteria</taxon>
        <taxon>Lysobacterales</taxon>
        <taxon>Rhodanobacteraceae</taxon>
        <taxon>Tahibacter</taxon>
    </lineage>
</organism>
<protein>
    <recommendedName>
        <fullName evidence="3">HNH endonuclease</fullName>
    </recommendedName>
</protein>
<gene>
    <name evidence="1" type="ORF">DFR29_103293</name>
</gene>
<evidence type="ECO:0000313" key="1">
    <source>
        <dbReference type="EMBL" id="TDR46757.1"/>
    </source>
</evidence>
<comment type="caution">
    <text evidence="1">The sequence shown here is derived from an EMBL/GenBank/DDBJ whole genome shotgun (WGS) entry which is preliminary data.</text>
</comment>
<reference evidence="1 2" key="1">
    <citation type="submission" date="2019-03" db="EMBL/GenBank/DDBJ databases">
        <title>Genomic Encyclopedia of Type Strains, Phase IV (KMG-IV): sequencing the most valuable type-strain genomes for metagenomic binning, comparative biology and taxonomic classification.</title>
        <authorList>
            <person name="Goeker M."/>
        </authorList>
    </citation>
    <scope>NUCLEOTIDE SEQUENCE [LARGE SCALE GENOMIC DNA]</scope>
    <source>
        <strain evidence="1 2">DSM 21667</strain>
    </source>
</reference>
<dbReference type="RefSeq" id="WP_133817885.1">
    <property type="nucleotide sequence ID" value="NZ_SNZH01000003.1"/>
</dbReference>
<dbReference type="Proteomes" id="UP000295293">
    <property type="component" value="Unassembled WGS sequence"/>
</dbReference>
<keyword evidence="2" id="KW-1185">Reference proteome</keyword>
<proteinExistence type="predicted"/>
<evidence type="ECO:0000313" key="2">
    <source>
        <dbReference type="Proteomes" id="UP000295293"/>
    </source>
</evidence>
<name>A0A4R6Z4Y6_9GAMM</name>
<dbReference type="EMBL" id="SNZH01000003">
    <property type="protein sequence ID" value="TDR46757.1"/>
    <property type="molecule type" value="Genomic_DNA"/>
</dbReference>